<comment type="caution">
    <text evidence="2">The sequence shown here is derived from an EMBL/GenBank/DDBJ whole genome shotgun (WGS) entry which is preliminary data.</text>
</comment>
<gene>
    <name evidence="2" type="ORF">METBIDRAFT_33117</name>
</gene>
<accession>A0A1A0H5R0</accession>
<feature type="compositionally biased region" description="Basic and acidic residues" evidence="1">
    <location>
        <begin position="20"/>
        <end position="36"/>
    </location>
</feature>
<dbReference type="OrthoDB" id="4022975at2759"/>
<proteinExistence type="predicted"/>
<reference evidence="2 3" key="1">
    <citation type="submission" date="2016-05" db="EMBL/GenBank/DDBJ databases">
        <title>Comparative genomics of biotechnologically important yeasts.</title>
        <authorList>
            <consortium name="DOE Joint Genome Institute"/>
            <person name="Riley R."/>
            <person name="Haridas S."/>
            <person name="Wolfe K.H."/>
            <person name="Lopes M.R."/>
            <person name="Hittinger C.T."/>
            <person name="Goker M."/>
            <person name="Salamov A."/>
            <person name="Wisecaver J."/>
            <person name="Long T.M."/>
            <person name="Aerts A.L."/>
            <person name="Barry K."/>
            <person name="Choi C."/>
            <person name="Clum A."/>
            <person name="Coughlan A.Y."/>
            <person name="Deshpande S."/>
            <person name="Douglass A.P."/>
            <person name="Hanson S.J."/>
            <person name="Klenk H.-P."/>
            <person name="LaButti K."/>
            <person name="Lapidus A."/>
            <person name="Lindquist E."/>
            <person name="Lipzen A."/>
            <person name="Meier-kolthoff J.P."/>
            <person name="Ohm R.A."/>
            <person name="Otillar R.P."/>
            <person name="Pangilinan J."/>
            <person name="Peng Y."/>
            <person name="Rokas A."/>
            <person name="Rosa C.A."/>
            <person name="Scheuner C."/>
            <person name="Sibirny A.A."/>
            <person name="Slot J.C."/>
            <person name="Stielow J.B."/>
            <person name="Sun H."/>
            <person name="Kurtzman C.P."/>
            <person name="Blackwell M."/>
            <person name="Grigoriev I.V."/>
            <person name="Jeffries T.W."/>
        </authorList>
    </citation>
    <scope>NUCLEOTIDE SEQUENCE [LARGE SCALE GENOMIC DNA]</scope>
    <source>
        <strain evidence="2 3">NRRL YB-4993</strain>
    </source>
</reference>
<sequence length="476" mass="53759">MSSSQKAESPRPFLPTRRHSNFEDQKSYHADLKSTLRLEQSSLCESLEKEKPHERKSSKSSESLSYTNSLTSPLPTPEEYISETIEIPIHKAYSETIVSQMLLLRFEQEKTKQIKSKIELGQIVAQLLKECEAHAISTQLIHRLFSDDNDEIIKNNVEKLTQQFASGNTPKSSGEEIKTSETNKMNDIVSKPSHEITNPMNSLSNHPQASIQENLLHTSSIDITLFTKKHPESNPTPLGDQNELLKSQKTVSDPQPRNYTEISSSETKEEALEVTQTLLTMGSKNQSERPVMAQPILPLYYRKHSRYLLPQVASGSQPSHIPELGLLLLCHNHSKIGFDSSSQYLKNGMLYREKYSQQTLLLMNSSSQQRNYEHQGQQFQQQIRPLYHVESLVPGVVPSTGNIATLLLPPPFTVGAGTHLQLWAATPLNPQTRRRRLEEDTHTQRKRRGSKNGIVFMISTPKNPPAQKYSRSSGSS</sequence>
<feature type="region of interest" description="Disordered" evidence="1">
    <location>
        <begin position="248"/>
        <end position="268"/>
    </location>
</feature>
<dbReference type="EMBL" id="LXTC01000006">
    <property type="protein sequence ID" value="OBA19424.1"/>
    <property type="molecule type" value="Genomic_DNA"/>
</dbReference>
<evidence type="ECO:0000256" key="1">
    <source>
        <dbReference type="SAM" id="MobiDB-lite"/>
    </source>
</evidence>
<feature type="compositionally biased region" description="Basic and acidic residues" evidence="1">
    <location>
        <begin position="46"/>
        <end position="59"/>
    </location>
</feature>
<evidence type="ECO:0000313" key="3">
    <source>
        <dbReference type="Proteomes" id="UP000092555"/>
    </source>
</evidence>
<organism evidence="2 3">
    <name type="scientific">Metschnikowia bicuspidata var. bicuspidata NRRL YB-4993</name>
    <dbReference type="NCBI Taxonomy" id="869754"/>
    <lineage>
        <taxon>Eukaryota</taxon>
        <taxon>Fungi</taxon>
        <taxon>Dikarya</taxon>
        <taxon>Ascomycota</taxon>
        <taxon>Saccharomycotina</taxon>
        <taxon>Pichiomycetes</taxon>
        <taxon>Metschnikowiaceae</taxon>
        <taxon>Metschnikowia</taxon>
    </lineage>
</organism>
<feature type="region of interest" description="Disordered" evidence="1">
    <location>
        <begin position="434"/>
        <end position="476"/>
    </location>
</feature>
<protein>
    <submittedName>
        <fullName evidence="2">Uncharacterized protein</fullName>
    </submittedName>
</protein>
<evidence type="ECO:0000313" key="2">
    <source>
        <dbReference type="EMBL" id="OBA19424.1"/>
    </source>
</evidence>
<dbReference type="GeneID" id="30029206"/>
<feature type="region of interest" description="Disordered" evidence="1">
    <location>
        <begin position="1"/>
        <end position="77"/>
    </location>
</feature>
<dbReference type="Proteomes" id="UP000092555">
    <property type="component" value="Unassembled WGS sequence"/>
</dbReference>
<dbReference type="RefSeq" id="XP_018709952.1">
    <property type="nucleotide sequence ID" value="XM_018856230.1"/>
</dbReference>
<feature type="compositionally biased region" description="Polar residues" evidence="1">
    <location>
        <begin position="248"/>
        <end position="265"/>
    </location>
</feature>
<name>A0A1A0H5R0_9ASCO</name>
<dbReference type="AlphaFoldDB" id="A0A1A0H5R0"/>
<keyword evidence="3" id="KW-1185">Reference proteome</keyword>
<dbReference type="STRING" id="869754.A0A1A0H5R0"/>